<dbReference type="SUPFAM" id="SSF46689">
    <property type="entry name" value="Homeodomain-like"/>
    <property type="match status" value="1"/>
</dbReference>
<keyword evidence="3" id="KW-0804">Transcription</keyword>
<evidence type="ECO:0000313" key="7">
    <source>
        <dbReference type="Proteomes" id="UP001596337"/>
    </source>
</evidence>
<keyword evidence="1" id="KW-0805">Transcription regulation</keyword>
<dbReference type="Pfam" id="PF00440">
    <property type="entry name" value="TetR_N"/>
    <property type="match status" value="1"/>
</dbReference>
<dbReference type="Gene3D" id="1.10.357.10">
    <property type="entry name" value="Tetracycline Repressor, domain 2"/>
    <property type="match status" value="1"/>
</dbReference>
<dbReference type="EMBL" id="JBHSXX010000001">
    <property type="protein sequence ID" value="MFC6866829.1"/>
    <property type="molecule type" value="Genomic_DNA"/>
</dbReference>
<dbReference type="PRINTS" id="PR00455">
    <property type="entry name" value="HTHTETR"/>
</dbReference>
<feature type="DNA-binding region" description="H-T-H motif" evidence="4">
    <location>
        <begin position="31"/>
        <end position="50"/>
    </location>
</feature>
<dbReference type="PROSITE" id="PS01081">
    <property type="entry name" value="HTH_TETR_1"/>
    <property type="match status" value="1"/>
</dbReference>
<accession>A0ABW2BW74</accession>
<protein>
    <submittedName>
        <fullName evidence="6">TetR/AcrR family transcriptional regulator</fullName>
    </submittedName>
</protein>
<comment type="caution">
    <text evidence="6">The sequence shown here is derived from an EMBL/GenBank/DDBJ whole genome shotgun (WGS) entry which is preliminary data.</text>
</comment>
<evidence type="ECO:0000259" key="5">
    <source>
        <dbReference type="PROSITE" id="PS50977"/>
    </source>
</evidence>
<organism evidence="6 7">
    <name type="scientific">Haloechinothrix salitolerans</name>
    <dbReference type="NCBI Taxonomy" id="926830"/>
    <lineage>
        <taxon>Bacteria</taxon>
        <taxon>Bacillati</taxon>
        <taxon>Actinomycetota</taxon>
        <taxon>Actinomycetes</taxon>
        <taxon>Pseudonocardiales</taxon>
        <taxon>Pseudonocardiaceae</taxon>
        <taxon>Haloechinothrix</taxon>
    </lineage>
</organism>
<proteinExistence type="predicted"/>
<keyword evidence="7" id="KW-1185">Reference proteome</keyword>
<evidence type="ECO:0000256" key="3">
    <source>
        <dbReference type="ARBA" id="ARBA00023163"/>
    </source>
</evidence>
<evidence type="ECO:0000256" key="4">
    <source>
        <dbReference type="PROSITE-ProRule" id="PRU00335"/>
    </source>
</evidence>
<name>A0ABW2BW74_9PSEU</name>
<reference evidence="7" key="1">
    <citation type="journal article" date="2019" name="Int. J. Syst. Evol. Microbiol.">
        <title>The Global Catalogue of Microorganisms (GCM) 10K type strain sequencing project: providing services to taxonomists for standard genome sequencing and annotation.</title>
        <authorList>
            <consortium name="The Broad Institute Genomics Platform"/>
            <consortium name="The Broad Institute Genome Sequencing Center for Infectious Disease"/>
            <person name="Wu L."/>
            <person name="Ma J."/>
        </authorList>
    </citation>
    <scope>NUCLEOTIDE SEQUENCE [LARGE SCALE GENOMIC DNA]</scope>
    <source>
        <strain evidence="7">KCTC 32255</strain>
    </source>
</reference>
<dbReference type="InterPro" id="IPR050109">
    <property type="entry name" value="HTH-type_TetR-like_transc_reg"/>
</dbReference>
<gene>
    <name evidence="6" type="ORF">ACFQGD_06680</name>
</gene>
<dbReference type="PROSITE" id="PS50977">
    <property type="entry name" value="HTH_TETR_2"/>
    <property type="match status" value="1"/>
</dbReference>
<dbReference type="PANTHER" id="PTHR30055">
    <property type="entry name" value="HTH-TYPE TRANSCRIPTIONAL REGULATOR RUTR"/>
    <property type="match status" value="1"/>
</dbReference>
<feature type="domain" description="HTH tetR-type" evidence="5">
    <location>
        <begin position="8"/>
        <end position="68"/>
    </location>
</feature>
<dbReference type="InterPro" id="IPR023772">
    <property type="entry name" value="DNA-bd_HTH_TetR-type_CS"/>
</dbReference>
<dbReference type="InterPro" id="IPR001647">
    <property type="entry name" value="HTH_TetR"/>
</dbReference>
<keyword evidence="2 4" id="KW-0238">DNA-binding</keyword>
<dbReference type="InterPro" id="IPR009057">
    <property type="entry name" value="Homeodomain-like_sf"/>
</dbReference>
<dbReference type="Proteomes" id="UP001596337">
    <property type="component" value="Unassembled WGS sequence"/>
</dbReference>
<dbReference type="PANTHER" id="PTHR30055:SF234">
    <property type="entry name" value="HTH-TYPE TRANSCRIPTIONAL REGULATOR BETI"/>
    <property type="match status" value="1"/>
</dbReference>
<evidence type="ECO:0000256" key="1">
    <source>
        <dbReference type="ARBA" id="ARBA00023015"/>
    </source>
</evidence>
<sequence>MRRPQGRDEVMAAVLAAATELLTESGPHDITVRRIAERAGVNHALAHRHFGTKEEIVRQALRAQADTVVAELAAHVAGSEPDITKLMAVFANYPTYWRSLAHVALHDPALAEQGAAPTTQLFVDLLRRAGDERAQVSAAVTASLMLGWLAFGDFVVTATGADRDRTNRAVATAVHELLERR</sequence>
<evidence type="ECO:0000313" key="6">
    <source>
        <dbReference type="EMBL" id="MFC6866829.1"/>
    </source>
</evidence>
<dbReference type="RefSeq" id="WP_345405897.1">
    <property type="nucleotide sequence ID" value="NZ_BAABLA010000121.1"/>
</dbReference>
<evidence type="ECO:0000256" key="2">
    <source>
        <dbReference type="ARBA" id="ARBA00023125"/>
    </source>
</evidence>